<evidence type="ECO:0000256" key="3">
    <source>
        <dbReference type="SAM" id="MobiDB-lite"/>
    </source>
</evidence>
<evidence type="ECO:0000256" key="4">
    <source>
        <dbReference type="SAM" id="SignalP"/>
    </source>
</evidence>
<dbReference type="InterPro" id="IPR006059">
    <property type="entry name" value="SBP"/>
</dbReference>
<dbReference type="Gene3D" id="3.40.190.10">
    <property type="entry name" value="Periplasmic binding protein-like II"/>
    <property type="match status" value="2"/>
</dbReference>
<name>A0A1H9SSZ9_9RHOB</name>
<dbReference type="Proteomes" id="UP000198885">
    <property type="component" value="Unassembled WGS sequence"/>
</dbReference>
<reference evidence="5 6" key="1">
    <citation type="submission" date="2016-10" db="EMBL/GenBank/DDBJ databases">
        <authorList>
            <person name="de Groot N.N."/>
        </authorList>
    </citation>
    <scope>NUCLEOTIDE SEQUENCE [LARGE SCALE GENOMIC DNA]</scope>
    <source>
        <strain evidence="5 6">DSM 23042</strain>
    </source>
</reference>
<gene>
    <name evidence="5" type="ORF">SAMN04490244_103377</name>
</gene>
<sequence>MTVKRTLLGTAAGVGLVAGSAAVAVAEEITVATVNNADMIIMQELSSQWEEETGNTINWVVLEENILRQRVTTDIATGGGQYDIMTIGSYEAPIWGKQDWLEPLDGIEGYDYDDLIPAVRAGLSVDDTLYALPFYAESSFTMYRTDLFEEAGLEMPDQPTYEEIMSYAEQLSDKENELYGICLRGKPGWGENMAFFGTLVNTHGGRWFDMEWNPTLDQEPWANALDYYLEIMNNYGPPGAASNGFNENQALFQTGKCAMWIDATSAAGRVFNPEESQVADDVGFTAAPVAEVDKGNAWFWAWSLAIPASSQKIDVAKDFMAWATSEEYVNLVGEEKGWVAVPPGTRASTYENENYVEAAPFAETVLNSIQAADPADATAEPVPYTGIQYVAIPEFQGIGTLVGQNISAALTGQMSPEDALARSQQATQREIDRAGYAE</sequence>
<organism evidence="5 6">
    <name type="scientific">Tranquillimonas rosea</name>
    <dbReference type="NCBI Taxonomy" id="641238"/>
    <lineage>
        <taxon>Bacteria</taxon>
        <taxon>Pseudomonadati</taxon>
        <taxon>Pseudomonadota</taxon>
        <taxon>Alphaproteobacteria</taxon>
        <taxon>Rhodobacterales</taxon>
        <taxon>Roseobacteraceae</taxon>
        <taxon>Tranquillimonas</taxon>
    </lineage>
</organism>
<evidence type="ECO:0000313" key="5">
    <source>
        <dbReference type="EMBL" id="SER87965.1"/>
    </source>
</evidence>
<dbReference type="SUPFAM" id="SSF53850">
    <property type="entry name" value="Periplasmic binding protein-like II"/>
    <property type="match status" value="1"/>
</dbReference>
<dbReference type="CDD" id="cd13585">
    <property type="entry name" value="PBP2_TMBP_like"/>
    <property type="match status" value="1"/>
</dbReference>
<dbReference type="PANTHER" id="PTHR43649:SF12">
    <property type="entry name" value="DIACETYLCHITOBIOSE BINDING PROTEIN DASA"/>
    <property type="match status" value="1"/>
</dbReference>
<dbReference type="STRING" id="641238.SAMN04490244_103377"/>
<dbReference type="InterPro" id="IPR050490">
    <property type="entry name" value="Bact_solute-bd_prot1"/>
</dbReference>
<evidence type="ECO:0000256" key="2">
    <source>
        <dbReference type="ARBA" id="ARBA00008520"/>
    </source>
</evidence>
<dbReference type="EMBL" id="FOGU01000003">
    <property type="protein sequence ID" value="SER87965.1"/>
    <property type="molecule type" value="Genomic_DNA"/>
</dbReference>
<dbReference type="Pfam" id="PF01547">
    <property type="entry name" value="SBP_bac_1"/>
    <property type="match status" value="1"/>
</dbReference>
<comment type="similarity">
    <text evidence="2">Belongs to the bacterial solute-binding protein 1 family.</text>
</comment>
<keyword evidence="4" id="KW-0732">Signal</keyword>
<dbReference type="RefSeq" id="WP_092690848.1">
    <property type="nucleotide sequence ID" value="NZ_FOGU01000003.1"/>
</dbReference>
<keyword evidence="6" id="KW-1185">Reference proteome</keyword>
<dbReference type="GO" id="GO:0042597">
    <property type="term" value="C:periplasmic space"/>
    <property type="evidence" value="ECO:0007669"/>
    <property type="project" value="UniProtKB-SubCell"/>
</dbReference>
<evidence type="ECO:0000256" key="1">
    <source>
        <dbReference type="ARBA" id="ARBA00004418"/>
    </source>
</evidence>
<feature type="signal peptide" evidence="4">
    <location>
        <begin position="1"/>
        <end position="26"/>
    </location>
</feature>
<evidence type="ECO:0000313" key="6">
    <source>
        <dbReference type="Proteomes" id="UP000198885"/>
    </source>
</evidence>
<feature type="chain" id="PRO_5011721037" evidence="4">
    <location>
        <begin position="27"/>
        <end position="438"/>
    </location>
</feature>
<comment type="subcellular location">
    <subcellularLocation>
        <location evidence="1">Periplasm</location>
    </subcellularLocation>
</comment>
<dbReference type="AlphaFoldDB" id="A0A1H9SSZ9"/>
<proteinExistence type="inferred from homology"/>
<feature type="compositionally biased region" description="Basic and acidic residues" evidence="3">
    <location>
        <begin position="429"/>
        <end position="438"/>
    </location>
</feature>
<dbReference type="OrthoDB" id="9804061at2"/>
<feature type="region of interest" description="Disordered" evidence="3">
    <location>
        <begin position="417"/>
        <end position="438"/>
    </location>
</feature>
<dbReference type="PANTHER" id="PTHR43649">
    <property type="entry name" value="ARABINOSE-BINDING PROTEIN-RELATED"/>
    <property type="match status" value="1"/>
</dbReference>
<protein>
    <submittedName>
        <fullName evidence="5">Sorbitol-binding protein /mannitol-binding protein</fullName>
    </submittedName>
</protein>
<accession>A0A1H9SSZ9</accession>